<protein>
    <recommendedName>
        <fullName evidence="4">Lon N-terminal domain-containing protein</fullName>
    </recommendedName>
</protein>
<keyword evidence="3" id="KW-1185">Reference proteome</keyword>
<reference evidence="2 3" key="2">
    <citation type="submission" date="2024-05" db="EMBL/GenBank/DDBJ databases">
        <authorList>
            <person name="Chen Y."/>
            <person name="Shah S."/>
            <person name="Dougan E. K."/>
            <person name="Thang M."/>
            <person name="Chan C."/>
        </authorList>
    </citation>
    <scope>NUCLEOTIDE SEQUENCE [LARGE SCALE GENOMIC DNA]</scope>
</reference>
<dbReference type="AlphaFoldDB" id="A0A9P1DK78"/>
<dbReference type="InterPro" id="IPR015947">
    <property type="entry name" value="PUA-like_sf"/>
</dbReference>
<comment type="caution">
    <text evidence="1">The sequence shown here is derived from an EMBL/GenBank/DDBJ whole genome shotgun (WGS) entry which is preliminary data.</text>
</comment>
<evidence type="ECO:0000313" key="1">
    <source>
        <dbReference type="EMBL" id="CAI4010922.1"/>
    </source>
</evidence>
<proteinExistence type="predicted"/>
<dbReference type="EMBL" id="CAMXCT010004968">
    <property type="protein sequence ID" value="CAI4010922.1"/>
    <property type="molecule type" value="Genomic_DNA"/>
</dbReference>
<dbReference type="Proteomes" id="UP001152797">
    <property type="component" value="Unassembled WGS sequence"/>
</dbReference>
<dbReference type="EMBL" id="CAMXCT030004968">
    <property type="protein sequence ID" value="CAL4798234.1"/>
    <property type="molecule type" value="Genomic_DNA"/>
</dbReference>
<dbReference type="OrthoDB" id="429594at2759"/>
<name>A0A9P1DK78_9DINO</name>
<evidence type="ECO:0000313" key="3">
    <source>
        <dbReference type="Proteomes" id="UP001152797"/>
    </source>
</evidence>
<reference evidence="1" key="1">
    <citation type="submission" date="2022-10" db="EMBL/GenBank/DDBJ databases">
        <authorList>
            <person name="Chen Y."/>
            <person name="Dougan E. K."/>
            <person name="Chan C."/>
            <person name="Rhodes N."/>
            <person name="Thang M."/>
        </authorList>
    </citation>
    <scope>NUCLEOTIDE SEQUENCE</scope>
</reference>
<dbReference type="InterPro" id="IPR046336">
    <property type="entry name" value="Lon_prtase_N_sf"/>
</dbReference>
<dbReference type="SUPFAM" id="SSF88697">
    <property type="entry name" value="PUA domain-like"/>
    <property type="match status" value="1"/>
</dbReference>
<dbReference type="EMBL" id="CAMXCT020004968">
    <property type="protein sequence ID" value="CAL1164297.1"/>
    <property type="molecule type" value="Genomic_DNA"/>
</dbReference>
<evidence type="ECO:0008006" key="4">
    <source>
        <dbReference type="Google" id="ProtNLM"/>
    </source>
</evidence>
<gene>
    <name evidence="1" type="ORF">C1SCF055_LOCUS36140</name>
</gene>
<sequence>MLSHGVPGARWNVQAAPSRTLQTLRLGQQLTLLPEHGLSGFCRSWRGTACTALFAGVARSSVRGMKAASGDKDVGAPDRPGGLSKFRELQSVGYPDLKVPVILFPVEDLLLPGRRKRMHLFEPRWVSMVEFSLKTCEGIFGMLYFDDGELFPVLSLVEIMSCNNLESQGRIVQVRAVGRARLKGLTEEVISAMDWGLALVEEMTEVFEADFDAANTALELSKLMEDLDITVTTAEDAATEEGAAEPEVPQLWTHQREVVRGNLARLSPEKWHQLKSETAGQLKGVPMRTTMPSSQHREADSLALAVLYASLSQVSLPLRKEFFVSSETLAKRLKVMSEEISELQGMARARRALAGVFGNDDK</sequence>
<dbReference type="Gene3D" id="2.30.130.40">
    <property type="entry name" value="LON domain-like"/>
    <property type="match status" value="1"/>
</dbReference>
<evidence type="ECO:0000313" key="2">
    <source>
        <dbReference type="EMBL" id="CAL4798234.1"/>
    </source>
</evidence>
<accession>A0A9P1DK78</accession>
<organism evidence="1">
    <name type="scientific">Cladocopium goreaui</name>
    <dbReference type="NCBI Taxonomy" id="2562237"/>
    <lineage>
        <taxon>Eukaryota</taxon>
        <taxon>Sar</taxon>
        <taxon>Alveolata</taxon>
        <taxon>Dinophyceae</taxon>
        <taxon>Suessiales</taxon>
        <taxon>Symbiodiniaceae</taxon>
        <taxon>Cladocopium</taxon>
    </lineage>
</organism>